<protein>
    <recommendedName>
        <fullName evidence="7">RecA family profile 1 domain-containing protein</fullName>
    </recommendedName>
</protein>
<evidence type="ECO:0000259" key="7">
    <source>
        <dbReference type="PROSITE" id="PS50162"/>
    </source>
</evidence>
<dbReference type="GO" id="GO:0005524">
    <property type="term" value="F:ATP binding"/>
    <property type="evidence" value="ECO:0007669"/>
    <property type="project" value="UniProtKB-KW"/>
</dbReference>
<comment type="subcellular location">
    <subcellularLocation>
        <location evidence="1">Nucleus</location>
    </subcellularLocation>
</comment>
<dbReference type="GO" id="GO:0033063">
    <property type="term" value="C:Rad51B-Rad51C-Rad51D-XRCC2 complex"/>
    <property type="evidence" value="ECO:0007669"/>
    <property type="project" value="TreeGrafter"/>
</dbReference>
<name>A0A1B9GPT5_9TREE</name>
<organism evidence="8 9">
    <name type="scientific">Kwoniella heveanensis BCC8398</name>
    <dbReference type="NCBI Taxonomy" id="1296120"/>
    <lineage>
        <taxon>Eukaryota</taxon>
        <taxon>Fungi</taxon>
        <taxon>Dikarya</taxon>
        <taxon>Basidiomycota</taxon>
        <taxon>Agaricomycotina</taxon>
        <taxon>Tremellomycetes</taxon>
        <taxon>Tremellales</taxon>
        <taxon>Cryptococcaceae</taxon>
        <taxon>Kwoniella</taxon>
    </lineage>
</organism>
<evidence type="ECO:0000256" key="3">
    <source>
        <dbReference type="ARBA" id="ARBA00022763"/>
    </source>
</evidence>
<dbReference type="PANTHER" id="PTHR46239">
    <property type="entry name" value="DNA REPAIR PROTEIN RAD51 HOMOLOG 3 RAD51C"/>
    <property type="match status" value="1"/>
</dbReference>
<dbReference type="GO" id="GO:0005657">
    <property type="term" value="C:replication fork"/>
    <property type="evidence" value="ECO:0007669"/>
    <property type="project" value="TreeGrafter"/>
</dbReference>
<accession>A0A1B9GPT5</accession>
<evidence type="ECO:0000313" key="8">
    <source>
        <dbReference type="EMBL" id="OCF33008.1"/>
    </source>
</evidence>
<feature type="domain" description="RecA family profile 1" evidence="7">
    <location>
        <begin position="114"/>
        <end position="303"/>
    </location>
</feature>
<dbReference type="GO" id="GO:0007131">
    <property type="term" value="P:reciprocal meiotic recombination"/>
    <property type="evidence" value="ECO:0007669"/>
    <property type="project" value="TreeGrafter"/>
</dbReference>
<keyword evidence="5" id="KW-0234">DNA repair</keyword>
<dbReference type="STRING" id="1296120.A0A1B9GPT5"/>
<keyword evidence="3" id="KW-0227">DNA damage</keyword>
<evidence type="ECO:0000256" key="5">
    <source>
        <dbReference type="ARBA" id="ARBA00023204"/>
    </source>
</evidence>
<dbReference type="GO" id="GO:0140664">
    <property type="term" value="F:ATP-dependent DNA damage sensor activity"/>
    <property type="evidence" value="ECO:0007669"/>
    <property type="project" value="InterPro"/>
</dbReference>
<dbReference type="Pfam" id="PF13481">
    <property type="entry name" value="AAA_25"/>
    <property type="match status" value="1"/>
</dbReference>
<evidence type="ECO:0000313" key="9">
    <source>
        <dbReference type="Proteomes" id="UP000092666"/>
    </source>
</evidence>
<evidence type="ECO:0000256" key="6">
    <source>
        <dbReference type="ARBA" id="ARBA00023242"/>
    </source>
</evidence>
<keyword evidence="6" id="KW-0539">Nucleus</keyword>
<dbReference type="InterPro" id="IPR020588">
    <property type="entry name" value="RecA_ATP-bd"/>
</dbReference>
<reference evidence="8 9" key="1">
    <citation type="submission" date="2013-07" db="EMBL/GenBank/DDBJ databases">
        <title>The Genome Sequence of Cryptococcus heveanensis BCC8398.</title>
        <authorList>
            <consortium name="The Broad Institute Genome Sequencing Platform"/>
            <person name="Cuomo C."/>
            <person name="Litvintseva A."/>
            <person name="Chen Y."/>
            <person name="Heitman J."/>
            <person name="Sun S."/>
            <person name="Springer D."/>
            <person name="Dromer F."/>
            <person name="Young S.K."/>
            <person name="Zeng Q."/>
            <person name="Gargeya S."/>
            <person name="Fitzgerald M."/>
            <person name="Abouelleil A."/>
            <person name="Alvarado L."/>
            <person name="Berlin A.M."/>
            <person name="Chapman S.B."/>
            <person name="Dewar J."/>
            <person name="Goldberg J."/>
            <person name="Griggs A."/>
            <person name="Gujja S."/>
            <person name="Hansen M."/>
            <person name="Howarth C."/>
            <person name="Imamovic A."/>
            <person name="Larimer J."/>
            <person name="McCowan C."/>
            <person name="Murphy C."/>
            <person name="Pearson M."/>
            <person name="Priest M."/>
            <person name="Roberts A."/>
            <person name="Saif S."/>
            <person name="Shea T."/>
            <person name="Sykes S."/>
            <person name="Wortman J."/>
            <person name="Nusbaum C."/>
            <person name="Birren B."/>
        </authorList>
    </citation>
    <scope>NUCLEOTIDE SEQUENCE [LARGE SCALE GENOMIC DNA]</scope>
    <source>
        <strain evidence="8 9">BCC8398</strain>
    </source>
</reference>
<dbReference type="Gene3D" id="3.40.50.300">
    <property type="entry name" value="P-loop containing nucleotide triphosphate hydrolases"/>
    <property type="match status" value="1"/>
</dbReference>
<keyword evidence="4" id="KW-0067">ATP-binding</keyword>
<dbReference type="AlphaFoldDB" id="A0A1B9GPT5"/>
<sequence>MDVLDQPISALNVSRTLKTALLDAGYKILGDIGELSPNDLSSELGIPSHQAEDLFAQIAALTAGPSKQPVVSASQQAFHPSQIRASTAADLLSSAYLPRFSTQSSSLDNLIASFRPVERSASPAFPSKKGKEKAHAGSIVPGMIIEVCGPPGGGKTTVALGIVLSARMATVSGRGSMVNGGDEVEEAGEVLLIDTEGGIAAERINAMAEILTRTNVSPRDLTRGIHFIRIHTQVQMIGFIHTLDEWLDEHPNVNLVVIDTLSYHFRQPRLEMGARRRVMELVKQKIGQATTVHRCAVVVCNQLATKLLTFENKPANFDTGDRAVLMPQLGDAWTTGNTLRLLLFRNTSDDELRYAYGSMSGSDKNESFWAPFDIDSNGLPCDIPAALSHKIPPSPPPFDKTTALMLSTLPRLYGQ</sequence>
<proteinExistence type="predicted"/>
<dbReference type="InterPro" id="IPR052093">
    <property type="entry name" value="HR_Repair_Mediator"/>
</dbReference>
<dbReference type="SUPFAM" id="SSF52540">
    <property type="entry name" value="P-loop containing nucleoside triphosphate hydrolases"/>
    <property type="match status" value="1"/>
</dbReference>
<dbReference type="GO" id="GO:0000707">
    <property type="term" value="P:meiotic DNA recombinase assembly"/>
    <property type="evidence" value="ECO:0007669"/>
    <property type="project" value="TreeGrafter"/>
</dbReference>
<dbReference type="PANTHER" id="PTHR46239:SF1">
    <property type="entry name" value="DNA REPAIR PROTEIN RAD51 HOMOLOG 3"/>
    <property type="match status" value="1"/>
</dbReference>
<dbReference type="GO" id="GO:0008821">
    <property type="term" value="F:crossover junction DNA endonuclease activity"/>
    <property type="evidence" value="ECO:0007669"/>
    <property type="project" value="TreeGrafter"/>
</dbReference>
<dbReference type="EMBL" id="KI669506">
    <property type="protein sequence ID" value="OCF33008.1"/>
    <property type="molecule type" value="Genomic_DNA"/>
</dbReference>
<gene>
    <name evidence="8" type="ORF">I316_05346</name>
</gene>
<dbReference type="InterPro" id="IPR027417">
    <property type="entry name" value="P-loop_NTPase"/>
</dbReference>
<reference evidence="9" key="2">
    <citation type="submission" date="2013-12" db="EMBL/GenBank/DDBJ databases">
        <title>Evolution of pathogenesis and genome organization in the Tremellales.</title>
        <authorList>
            <person name="Cuomo C."/>
            <person name="Litvintseva A."/>
            <person name="Heitman J."/>
            <person name="Chen Y."/>
            <person name="Sun S."/>
            <person name="Springer D."/>
            <person name="Dromer F."/>
            <person name="Young S."/>
            <person name="Zeng Q."/>
            <person name="Chapman S."/>
            <person name="Gujja S."/>
            <person name="Saif S."/>
            <person name="Birren B."/>
        </authorList>
    </citation>
    <scope>NUCLEOTIDE SEQUENCE [LARGE SCALE GENOMIC DNA]</scope>
    <source>
        <strain evidence="9">BCC8398</strain>
    </source>
</reference>
<evidence type="ECO:0000256" key="2">
    <source>
        <dbReference type="ARBA" id="ARBA00022741"/>
    </source>
</evidence>
<evidence type="ECO:0000256" key="1">
    <source>
        <dbReference type="ARBA" id="ARBA00004123"/>
    </source>
</evidence>
<dbReference type="Proteomes" id="UP000092666">
    <property type="component" value="Unassembled WGS sequence"/>
</dbReference>
<dbReference type="OrthoDB" id="5957327at2759"/>
<dbReference type="GO" id="GO:0000400">
    <property type="term" value="F:four-way junction DNA binding"/>
    <property type="evidence" value="ECO:0007669"/>
    <property type="project" value="TreeGrafter"/>
</dbReference>
<evidence type="ECO:0000256" key="4">
    <source>
        <dbReference type="ARBA" id="ARBA00022840"/>
    </source>
</evidence>
<dbReference type="PROSITE" id="PS50162">
    <property type="entry name" value="RECA_2"/>
    <property type="match status" value="1"/>
</dbReference>
<keyword evidence="9" id="KW-1185">Reference proteome</keyword>
<keyword evidence="2" id="KW-0547">Nucleotide-binding</keyword>
<dbReference type="GO" id="GO:0033065">
    <property type="term" value="C:Rad51C-XRCC3 complex"/>
    <property type="evidence" value="ECO:0007669"/>
    <property type="project" value="TreeGrafter"/>
</dbReference>